<proteinExistence type="inferred from homology"/>
<gene>
    <name evidence="9" type="primary">nuoM</name>
    <name evidence="9" type="ORF">CKSOR_00472</name>
</gene>
<feature type="transmembrane region" description="Helical" evidence="7">
    <location>
        <begin position="211"/>
        <end position="234"/>
    </location>
</feature>
<keyword evidence="4 7" id="KW-1133">Transmembrane helix</keyword>
<dbReference type="InterPro" id="IPR003918">
    <property type="entry name" value="NADH_UbQ_OxRdtase"/>
</dbReference>
<dbReference type="GO" id="GO:0003954">
    <property type="term" value="F:NADH dehydrogenase activity"/>
    <property type="evidence" value="ECO:0007669"/>
    <property type="project" value="TreeGrafter"/>
</dbReference>
<dbReference type="GO" id="GO:0048039">
    <property type="term" value="F:ubiquinone binding"/>
    <property type="evidence" value="ECO:0007669"/>
    <property type="project" value="TreeGrafter"/>
</dbReference>
<dbReference type="EMBL" id="CP025628">
    <property type="protein sequence ID" value="AWD32584.1"/>
    <property type="molecule type" value="Genomic_DNA"/>
</dbReference>
<protein>
    <submittedName>
        <fullName evidence="9">NADH-quinone oxidoreductase subunit M</fullName>
        <ecNumber evidence="9">1.6.5.11</ecNumber>
    </submittedName>
</protein>
<dbReference type="Pfam" id="PF00361">
    <property type="entry name" value="Proton_antipo_M"/>
    <property type="match status" value="1"/>
</dbReference>
<organism evidence="9 10">
    <name type="scientific">Candidatus Kinetoplastidibacterium kentomonadis</name>
    <dbReference type="NCBI Taxonomy" id="1576550"/>
    <lineage>
        <taxon>Bacteria</taxon>
        <taxon>Pseudomonadati</taxon>
        <taxon>Pseudomonadota</taxon>
        <taxon>Betaproteobacteria</taxon>
        <taxon>Candidatus Kinetoplastidibacterium</taxon>
    </lineage>
</organism>
<feature type="transmembrane region" description="Helical" evidence="7">
    <location>
        <begin position="304"/>
        <end position="323"/>
    </location>
</feature>
<feature type="transmembrane region" description="Helical" evidence="7">
    <location>
        <begin position="138"/>
        <end position="158"/>
    </location>
</feature>
<feature type="transmembrane region" description="Helical" evidence="7">
    <location>
        <begin position="246"/>
        <end position="266"/>
    </location>
</feature>
<dbReference type="GO" id="GO:0012505">
    <property type="term" value="C:endomembrane system"/>
    <property type="evidence" value="ECO:0007669"/>
    <property type="project" value="UniProtKB-SubCell"/>
</dbReference>
<feature type="transmembrane region" description="Helical" evidence="7">
    <location>
        <begin position="170"/>
        <end position="191"/>
    </location>
</feature>
<dbReference type="GO" id="GO:0008137">
    <property type="term" value="F:NADH dehydrogenase (ubiquinone) activity"/>
    <property type="evidence" value="ECO:0007669"/>
    <property type="project" value="InterPro"/>
</dbReference>
<name>A0A3Q8F6S2_9PROT</name>
<dbReference type="Proteomes" id="UP000266796">
    <property type="component" value="Chromosome"/>
</dbReference>
<dbReference type="NCBIfam" id="TIGR01972">
    <property type="entry name" value="NDH_I_M"/>
    <property type="match status" value="1"/>
</dbReference>
<dbReference type="GO" id="GO:0016020">
    <property type="term" value="C:membrane"/>
    <property type="evidence" value="ECO:0007669"/>
    <property type="project" value="UniProtKB-SubCell"/>
</dbReference>
<feature type="transmembrane region" description="Helical" evidence="7">
    <location>
        <begin position="335"/>
        <end position="353"/>
    </location>
</feature>
<evidence type="ECO:0000256" key="6">
    <source>
        <dbReference type="RuleBase" id="RU000320"/>
    </source>
</evidence>
<evidence type="ECO:0000313" key="10">
    <source>
        <dbReference type="Proteomes" id="UP000266796"/>
    </source>
</evidence>
<dbReference type="GO" id="GO:0015990">
    <property type="term" value="P:electron transport coupled proton transport"/>
    <property type="evidence" value="ECO:0007669"/>
    <property type="project" value="TreeGrafter"/>
</dbReference>
<evidence type="ECO:0000256" key="2">
    <source>
        <dbReference type="ARBA" id="ARBA00009025"/>
    </source>
</evidence>
<feature type="transmembrane region" description="Helical" evidence="7">
    <location>
        <begin position="37"/>
        <end position="55"/>
    </location>
</feature>
<evidence type="ECO:0000313" key="9">
    <source>
        <dbReference type="EMBL" id="AWD32584.1"/>
    </source>
</evidence>
<feature type="transmembrane region" description="Helical" evidence="7">
    <location>
        <begin position="85"/>
        <end position="105"/>
    </location>
</feature>
<feature type="transmembrane region" description="Helical" evidence="7">
    <location>
        <begin position="114"/>
        <end position="132"/>
    </location>
</feature>
<evidence type="ECO:0000256" key="1">
    <source>
        <dbReference type="ARBA" id="ARBA00004127"/>
    </source>
</evidence>
<dbReference type="PRINTS" id="PR01437">
    <property type="entry name" value="NUOXDRDTASE4"/>
</dbReference>
<dbReference type="OrthoDB" id="9768329at2"/>
<evidence type="ECO:0000259" key="8">
    <source>
        <dbReference type="Pfam" id="PF00361"/>
    </source>
</evidence>
<sequence>MSIVNFPWLTASIFVPILFSAFIIFFKKEENIAKNIALIGSIISFIITLPLYLYFDISNPYMQFTYKAKWIDTLNINYHIGIDGISIFFVLLTAFINFLVILYAYRKDDSINNIAQYLASFMLLSGLMVGVFVSLDAILFYIFFESTLIPMYIIIGIWGGKNRIYAAFKLFIYTFFGSLLLFISLLYLYKISGTFCIIEWYNLNLDYSSQILLFIAFLIAFGIKIPIFPFHTWLPDVHVEAPTTGSIVLASIMLKLGAYGLLRFSLPIVTEACLNLSWIITIISLISIVYVGLIAIVQKDMKKLVAYSSISHMGFVTLGIFMFNDFGIEGALIQMISHGLISSAMFLCIGILYSRNHSREISDYGGITNTMPKFVTFFVLFSMASAGLPGTSGFVGEFLIIIGSMKNNIIISIIAATSLLIGASYSLWMLKRIAFGCNNVVNFQDLDKIEFFILVVLSILVIYIGIYPKPINEIFHNSVHNLLNNLIDK</sequence>
<evidence type="ECO:0000256" key="4">
    <source>
        <dbReference type="ARBA" id="ARBA00022989"/>
    </source>
</evidence>
<feature type="domain" description="NADH:quinone oxidoreductase/Mrp antiporter transmembrane" evidence="8">
    <location>
        <begin position="135"/>
        <end position="418"/>
    </location>
</feature>
<feature type="transmembrane region" description="Helical" evidence="7">
    <location>
        <begin position="278"/>
        <end position="297"/>
    </location>
</feature>
<feature type="transmembrane region" description="Helical" evidence="7">
    <location>
        <begin position="6"/>
        <end position="25"/>
    </location>
</feature>
<feature type="transmembrane region" description="Helical" evidence="7">
    <location>
        <begin position="374"/>
        <end position="403"/>
    </location>
</feature>
<dbReference type="EC" id="1.6.5.11" evidence="9"/>
<dbReference type="InterPro" id="IPR010227">
    <property type="entry name" value="NADH_Q_OxRdtase_chainM/4"/>
</dbReference>
<accession>A0A3Q8F6S2</accession>
<dbReference type="PANTHER" id="PTHR43507:SF1">
    <property type="entry name" value="NADH-UBIQUINONE OXIDOREDUCTASE CHAIN 4"/>
    <property type="match status" value="1"/>
</dbReference>
<keyword evidence="5 7" id="KW-0472">Membrane</keyword>
<reference evidence="9 10" key="1">
    <citation type="journal article" date="2018" name="Parasitology">
        <title>The reduced genome of Candidatus Kinetoplastibacterium sorsogonicusi, the endosymbiont of Kentomonas sorsogonicus (Trypanosomatidae): loss of the haem-synthesis pathway.</title>
        <authorList>
            <person name="Silva F.M."/>
            <person name="Kostygov A.Y."/>
            <person name="Spodareva V.V."/>
            <person name="Butenko A."/>
            <person name="Tossou R."/>
            <person name="Lukes J."/>
            <person name="Yurchenko V."/>
            <person name="Alves J.M.P."/>
        </authorList>
    </citation>
    <scope>NUCLEOTIDE SEQUENCE [LARGE SCALE GENOMIC DNA]</scope>
    <source>
        <strain evidence="9 10">MF-08</strain>
    </source>
</reference>
<keyword evidence="10" id="KW-1185">Reference proteome</keyword>
<keyword evidence="3 6" id="KW-0812">Transmembrane</keyword>
<dbReference type="AlphaFoldDB" id="A0A3Q8F6S2"/>
<evidence type="ECO:0000256" key="7">
    <source>
        <dbReference type="SAM" id="Phobius"/>
    </source>
</evidence>
<dbReference type="InterPro" id="IPR001750">
    <property type="entry name" value="ND/Mrp_TM"/>
</dbReference>
<evidence type="ECO:0000256" key="5">
    <source>
        <dbReference type="ARBA" id="ARBA00023136"/>
    </source>
</evidence>
<dbReference type="KEGG" id="kso:CKSOR_00472"/>
<feature type="transmembrane region" description="Helical" evidence="7">
    <location>
        <begin position="449"/>
        <end position="467"/>
    </location>
</feature>
<comment type="similarity">
    <text evidence="2">Belongs to the complex I subunit 4 family.</text>
</comment>
<keyword evidence="9" id="KW-0560">Oxidoreductase</keyword>
<comment type="subcellular location">
    <subcellularLocation>
        <location evidence="1">Endomembrane system</location>
        <topology evidence="1">Multi-pass membrane protein</topology>
    </subcellularLocation>
    <subcellularLocation>
        <location evidence="6">Membrane</location>
        <topology evidence="6">Multi-pass membrane protein</topology>
    </subcellularLocation>
</comment>
<dbReference type="GO" id="GO:0042773">
    <property type="term" value="P:ATP synthesis coupled electron transport"/>
    <property type="evidence" value="ECO:0007669"/>
    <property type="project" value="InterPro"/>
</dbReference>
<evidence type="ECO:0000256" key="3">
    <source>
        <dbReference type="ARBA" id="ARBA00022692"/>
    </source>
</evidence>
<dbReference type="NCBIfam" id="NF004501">
    <property type="entry name" value="PRK05846.1-5"/>
    <property type="match status" value="1"/>
</dbReference>
<dbReference type="RefSeq" id="WP_108673990.1">
    <property type="nucleotide sequence ID" value="NZ_CP025628.1"/>
</dbReference>
<dbReference type="PANTHER" id="PTHR43507">
    <property type="entry name" value="NADH-UBIQUINONE OXIDOREDUCTASE CHAIN 4"/>
    <property type="match status" value="1"/>
</dbReference>
<feature type="transmembrane region" description="Helical" evidence="7">
    <location>
        <begin position="409"/>
        <end position="428"/>
    </location>
</feature>